<evidence type="ECO:0000256" key="2">
    <source>
        <dbReference type="ARBA" id="ARBA00022737"/>
    </source>
</evidence>
<evidence type="ECO:0000256" key="5">
    <source>
        <dbReference type="PROSITE-ProRule" id="PRU00043"/>
    </source>
</evidence>
<dbReference type="InterPro" id="IPR015919">
    <property type="entry name" value="Cadherin-like_sf"/>
</dbReference>
<evidence type="ECO:0000256" key="7">
    <source>
        <dbReference type="SAM" id="Phobius"/>
    </source>
</evidence>
<dbReference type="GO" id="GO:0007043">
    <property type="term" value="P:cell-cell junction assembly"/>
    <property type="evidence" value="ECO:0007669"/>
    <property type="project" value="TreeGrafter"/>
</dbReference>
<dbReference type="EMBL" id="NHOQ01002850">
    <property type="protein sequence ID" value="PWA14265.1"/>
    <property type="molecule type" value="Genomic_DNA"/>
</dbReference>
<dbReference type="AlphaFoldDB" id="A0A315USG8"/>
<keyword evidence="10" id="KW-1185">Reference proteome</keyword>
<reference evidence="9 10" key="1">
    <citation type="journal article" date="2018" name="G3 (Bethesda)">
        <title>A High-Quality Reference Genome for the Invasive Mosquitofish Gambusia affinis Using a Chicago Library.</title>
        <authorList>
            <person name="Hoffberg S.L."/>
            <person name="Troendle N.J."/>
            <person name="Glenn T.C."/>
            <person name="Mahmud O."/>
            <person name="Louha S."/>
            <person name="Chalopin D."/>
            <person name="Bennetzen J.L."/>
            <person name="Mauricio R."/>
        </authorList>
    </citation>
    <scope>NUCLEOTIDE SEQUENCE [LARGE SCALE GENOMIC DNA]</scope>
    <source>
        <strain evidence="9">NE01/NJP1002.9</strain>
        <tissue evidence="9">Muscle</tissue>
    </source>
</reference>
<evidence type="ECO:0000256" key="3">
    <source>
        <dbReference type="ARBA" id="ARBA00022837"/>
    </source>
</evidence>
<keyword evidence="2" id="KW-0677">Repeat</keyword>
<feature type="domain" description="Cadherin" evidence="8">
    <location>
        <begin position="253"/>
        <end position="372"/>
    </location>
</feature>
<feature type="compositionally biased region" description="Acidic residues" evidence="6">
    <location>
        <begin position="893"/>
        <end position="907"/>
    </location>
</feature>
<dbReference type="Gene3D" id="2.60.40.60">
    <property type="entry name" value="Cadherins"/>
    <property type="match status" value="1"/>
</dbReference>
<evidence type="ECO:0000256" key="4">
    <source>
        <dbReference type="ARBA" id="ARBA00023136"/>
    </source>
</evidence>
<feature type="compositionally biased region" description="Polar residues" evidence="6">
    <location>
        <begin position="730"/>
        <end position="740"/>
    </location>
</feature>
<keyword evidence="7" id="KW-0812">Transmembrane</keyword>
<evidence type="ECO:0000259" key="8">
    <source>
        <dbReference type="PROSITE" id="PS50268"/>
    </source>
</evidence>
<evidence type="ECO:0000256" key="1">
    <source>
        <dbReference type="ARBA" id="ARBA00004370"/>
    </source>
</evidence>
<dbReference type="GO" id="GO:0016477">
    <property type="term" value="P:cell migration"/>
    <property type="evidence" value="ECO:0007669"/>
    <property type="project" value="TreeGrafter"/>
</dbReference>
<dbReference type="InterPro" id="IPR039808">
    <property type="entry name" value="Cadherin"/>
</dbReference>
<dbReference type="GO" id="GO:0016342">
    <property type="term" value="C:catenin complex"/>
    <property type="evidence" value="ECO:0007669"/>
    <property type="project" value="TreeGrafter"/>
</dbReference>
<dbReference type="GO" id="GO:0034332">
    <property type="term" value="P:adherens junction organization"/>
    <property type="evidence" value="ECO:0007669"/>
    <property type="project" value="TreeGrafter"/>
</dbReference>
<proteinExistence type="predicted"/>
<dbReference type="PROSITE" id="PS50268">
    <property type="entry name" value="CADHERIN_2"/>
    <property type="match status" value="1"/>
</dbReference>
<feature type="compositionally biased region" description="Polar residues" evidence="6">
    <location>
        <begin position="750"/>
        <end position="787"/>
    </location>
</feature>
<dbReference type="PANTHER" id="PTHR24027">
    <property type="entry name" value="CADHERIN-23"/>
    <property type="match status" value="1"/>
</dbReference>
<dbReference type="SUPFAM" id="SSF49313">
    <property type="entry name" value="Cadherin-like"/>
    <property type="match status" value="2"/>
</dbReference>
<dbReference type="CDD" id="cd11304">
    <property type="entry name" value="Cadherin_repeat"/>
    <property type="match status" value="1"/>
</dbReference>
<accession>A0A315USG8</accession>
<feature type="compositionally biased region" description="Low complexity" evidence="6">
    <location>
        <begin position="799"/>
        <end position="814"/>
    </location>
</feature>
<protein>
    <recommendedName>
        <fullName evidence="8">Cadherin domain-containing protein</fullName>
    </recommendedName>
</protein>
<gene>
    <name evidence="9" type="ORF">CCH79_00012278</name>
</gene>
<dbReference type="GO" id="GO:0008013">
    <property type="term" value="F:beta-catenin binding"/>
    <property type="evidence" value="ECO:0007669"/>
    <property type="project" value="TreeGrafter"/>
</dbReference>
<feature type="compositionally biased region" description="Basic and acidic residues" evidence="6">
    <location>
        <begin position="863"/>
        <end position="880"/>
    </location>
</feature>
<feature type="region of interest" description="Disordered" evidence="6">
    <location>
        <begin position="35"/>
        <end position="57"/>
    </location>
</feature>
<dbReference type="PRINTS" id="PR00205">
    <property type="entry name" value="CADHERIN"/>
</dbReference>
<evidence type="ECO:0000313" key="9">
    <source>
        <dbReference type="EMBL" id="PWA14265.1"/>
    </source>
</evidence>
<dbReference type="GO" id="GO:0007156">
    <property type="term" value="P:homophilic cell adhesion via plasma membrane adhesion molecules"/>
    <property type="evidence" value="ECO:0007669"/>
    <property type="project" value="InterPro"/>
</dbReference>
<dbReference type="PANTHER" id="PTHR24027:SF431">
    <property type="entry name" value="CADHERIN-RELATED FAMILY MEMBER 5-LIKE ISOFORM X1"/>
    <property type="match status" value="1"/>
</dbReference>
<dbReference type="GO" id="GO:0045296">
    <property type="term" value="F:cadherin binding"/>
    <property type="evidence" value="ECO:0007669"/>
    <property type="project" value="TreeGrafter"/>
</dbReference>
<dbReference type="GO" id="GO:0005912">
    <property type="term" value="C:adherens junction"/>
    <property type="evidence" value="ECO:0007669"/>
    <property type="project" value="TreeGrafter"/>
</dbReference>
<name>A0A315USG8_GAMAF</name>
<dbReference type="GO" id="GO:0000902">
    <property type="term" value="P:cell morphogenesis"/>
    <property type="evidence" value="ECO:0007669"/>
    <property type="project" value="TreeGrafter"/>
</dbReference>
<dbReference type="GO" id="GO:0044331">
    <property type="term" value="P:cell-cell adhesion mediated by cadherin"/>
    <property type="evidence" value="ECO:0007669"/>
    <property type="project" value="TreeGrafter"/>
</dbReference>
<evidence type="ECO:0000313" key="10">
    <source>
        <dbReference type="Proteomes" id="UP000250572"/>
    </source>
</evidence>
<feature type="transmembrane region" description="Helical" evidence="7">
    <location>
        <begin position="557"/>
        <end position="578"/>
    </location>
</feature>
<dbReference type="InterPro" id="IPR002126">
    <property type="entry name" value="Cadherin-like_dom"/>
</dbReference>
<sequence>MHSNAALKVGVQEAGIFLREDQRLRNLTIFPVQGRVSTQKHHKHPQKMQVEQRQPRPQFAALHSSGPRTWIKTRTVHMKSLALIVFLARSDATKCKLALLSAPPRRSDLFRARAEGNIKHLDTGRASLLCSLTLNPPRGLCFTICSLKDVGSITSQKKVEADREAARDLTRTGMSGWSECSDGQDVLAKIKENSLLGDTVAEFVANTDPKGVRWSLSGRDADWFYLDGRNIRLNTSAEKILDRETLGPVLMAELSCYEEDMFQLTPVNTVVFTVQALDADDDKILYSIDQTSPDAEYFKIDLPNSGEVILSKPLDYETKTQLTVTIYASVRLPRMSTTSKRNPQEMNTAEHYNISTNVTIMVQDGDDQYPQFVPCVLLFQDETSRICSSPVYMVNVTEGEEAYQDDDPRKYSVATVLVRILAVNQFHPEFELPKYCGFITAGKSAASLVNTYGSRALILNVQDQDFDDGFNPMIYFGLGATSNHTDIYQVTQSGLLIAKTSHLKPKQKHVLEVMAVDQESGDSAYSTVVVEVLPEGQLIPRSPLVNERLTGCTVGKALFLSMVFMGAIGCVLSVLMWLKKKHKGMRDPLERGCVAQGKHPNVSLRWFQLVNHRTGMPHMEEVSFQNEECGTCNLSFSFPDKPDSDTTKDIPICTRSTSPTAAGVTEAPGPLPTEILQSPVILNNNASTATKISCGSPDCHPPKEDMSPTHVIDADRLPNENAGLLGDVTSGPSEEQSNTDLDPVTKEDTNPSPLNEQDVETSSSNNLAESAPCVSSPSSNEMTSAEMDNTLPKPNEQTLSHSPSLSPPLAKETGTPPPTPEHGPLKATLVHIDTSPTDTPPDSPEGTGQTLNAETDQPSTSLDHIHPTEDVESPSPDRRPSTNSGNTFNSRGEEDEDEDGFLGDDDVDKNSEGKKLLEMLRVTEQSSEDGAGHHSIPIEVVALPLTIHIKGFVVIVKVLGIIMLLVAQRVVVVDAAHGT</sequence>
<organism evidence="9 10">
    <name type="scientific">Gambusia affinis</name>
    <name type="common">Western mosquitofish</name>
    <name type="synonym">Heterandria affinis</name>
    <dbReference type="NCBI Taxonomy" id="33528"/>
    <lineage>
        <taxon>Eukaryota</taxon>
        <taxon>Metazoa</taxon>
        <taxon>Chordata</taxon>
        <taxon>Craniata</taxon>
        <taxon>Vertebrata</taxon>
        <taxon>Euteleostomi</taxon>
        <taxon>Actinopterygii</taxon>
        <taxon>Neopterygii</taxon>
        <taxon>Teleostei</taxon>
        <taxon>Neoteleostei</taxon>
        <taxon>Acanthomorphata</taxon>
        <taxon>Ovalentaria</taxon>
        <taxon>Atherinomorphae</taxon>
        <taxon>Cyprinodontiformes</taxon>
        <taxon>Poeciliidae</taxon>
        <taxon>Poeciliinae</taxon>
        <taxon>Gambusia</taxon>
    </lineage>
</organism>
<comment type="subcellular location">
    <subcellularLocation>
        <location evidence="1">Membrane</location>
    </subcellularLocation>
</comment>
<comment type="caution">
    <text evidence="9">The sequence shown here is derived from an EMBL/GenBank/DDBJ whole genome shotgun (WGS) entry which is preliminary data.</text>
</comment>
<keyword evidence="7" id="KW-1133">Transmembrane helix</keyword>
<feature type="region of interest" description="Disordered" evidence="6">
    <location>
        <begin position="720"/>
        <end position="910"/>
    </location>
</feature>
<feature type="compositionally biased region" description="Polar residues" evidence="6">
    <location>
        <begin position="846"/>
        <end position="862"/>
    </location>
</feature>
<dbReference type="Pfam" id="PF00028">
    <property type="entry name" value="Cadherin"/>
    <property type="match status" value="1"/>
</dbReference>
<feature type="compositionally biased region" description="Polar residues" evidence="6">
    <location>
        <begin position="881"/>
        <end position="890"/>
    </location>
</feature>
<dbReference type="SMART" id="SM00112">
    <property type="entry name" value="CA"/>
    <property type="match status" value="2"/>
</dbReference>
<keyword evidence="4 7" id="KW-0472">Membrane</keyword>
<dbReference type="GO" id="GO:0016339">
    <property type="term" value="P:calcium-dependent cell-cell adhesion via plasma membrane cell adhesion molecules"/>
    <property type="evidence" value="ECO:0007669"/>
    <property type="project" value="TreeGrafter"/>
</dbReference>
<dbReference type="Proteomes" id="UP000250572">
    <property type="component" value="Unassembled WGS sequence"/>
</dbReference>
<keyword evidence="3 5" id="KW-0106">Calcium</keyword>
<dbReference type="GO" id="GO:0005509">
    <property type="term" value="F:calcium ion binding"/>
    <property type="evidence" value="ECO:0007669"/>
    <property type="project" value="UniProtKB-UniRule"/>
</dbReference>
<feature type="transmembrane region" description="Helical" evidence="7">
    <location>
        <begin position="952"/>
        <end position="971"/>
    </location>
</feature>
<evidence type="ECO:0000256" key="6">
    <source>
        <dbReference type="SAM" id="MobiDB-lite"/>
    </source>
</evidence>